<dbReference type="Pfam" id="PF00226">
    <property type="entry name" value="DnaJ"/>
    <property type="match status" value="1"/>
</dbReference>
<dbReference type="InterPro" id="IPR001305">
    <property type="entry name" value="HSP_DnaJ_Cys-rich_dom"/>
</dbReference>
<feature type="region of interest" description="Disordered" evidence="6">
    <location>
        <begin position="1"/>
        <end position="28"/>
    </location>
</feature>
<evidence type="ECO:0000259" key="7">
    <source>
        <dbReference type="PROSITE" id="PS50076"/>
    </source>
</evidence>
<dbReference type="VEuPathDB" id="ToxoDB:BESB_072700"/>
<sequence>MYFSSFPFGDDMRGGPGPRRAGSKEKNNTKFYEILEVDRSASVADIKKSYRKLAIKHHPDKGGDPEKFKEISRAYEVLSDPEKRRIYDDHGEEGLEGGGAGADPTDIFDLFFGGGRRATRQASKKKGEDIVSAMKVTLEQMYSGATKRMAINKDVLCKSCNGVGGPADALTTCRDCDGHGVKIVTRQIGPMIQQTQSVCPACKGAGKMMDPSKRCKSCTGKGVVKERKILEIYIEKGAKNHHKVIFHGDADERPNEIPGDVIFILEQQEHAVFKRRGNDLFMTKKISLLESLCGYKFVLTHLDGRQLLIQSPPDTVTKPEAVQIIKGEGMPQQKNPFLKGDLFIVFEVEFPEHVSEADAKKLSQILPKPAEAVMVNEDDPNVEIHIAEPIDPDDLRTRQQTQRTGEAYEEDDDDEHPGQQRVQCRQQ</sequence>
<dbReference type="FunFam" id="2.10.230.10:FF:000001">
    <property type="entry name" value="DnaJ subfamily A member 2"/>
    <property type="match status" value="1"/>
</dbReference>
<keyword evidence="1 5" id="KW-0479">Metal-binding</keyword>
<evidence type="ECO:0000259" key="8">
    <source>
        <dbReference type="PROSITE" id="PS51188"/>
    </source>
</evidence>
<feature type="compositionally biased region" description="Basic and acidic residues" evidence="6">
    <location>
        <begin position="386"/>
        <end position="397"/>
    </location>
</feature>
<dbReference type="Pfam" id="PF00684">
    <property type="entry name" value="DnaJ_CXXCXGXG"/>
    <property type="match status" value="1"/>
</dbReference>
<dbReference type="InterPro" id="IPR044713">
    <property type="entry name" value="DNJA1/2-like"/>
</dbReference>
<evidence type="ECO:0000256" key="1">
    <source>
        <dbReference type="ARBA" id="ARBA00022723"/>
    </source>
</evidence>
<dbReference type="KEGG" id="bbes:BESB_072700"/>
<dbReference type="Gene3D" id="2.10.230.10">
    <property type="entry name" value="Heat shock protein DnaJ, cysteine-rich domain"/>
    <property type="match status" value="1"/>
</dbReference>
<evidence type="ECO:0000256" key="6">
    <source>
        <dbReference type="SAM" id="MobiDB-lite"/>
    </source>
</evidence>
<dbReference type="InterPro" id="IPR036869">
    <property type="entry name" value="J_dom_sf"/>
</dbReference>
<dbReference type="Proteomes" id="UP000224006">
    <property type="component" value="Unassembled WGS sequence"/>
</dbReference>
<dbReference type="SMART" id="SM00271">
    <property type="entry name" value="DnaJ"/>
    <property type="match status" value="1"/>
</dbReference>
<dbReference type="InterPro" id="IPR008971">
    <property type="entry name" value="HSP40/DnaJ_pept-bd"/>
</dbReference>
<dbReference type="PRINTS" id="PR00625">
    <property type="entry name" value="JDOMAIN"/>
</dbReference>
<evidence type="ECO:0000256" key="4">
    <source>
        <dbReference type="ARBA" id="ARBA00022833"/>
    </source>
</evidence>
<protein>
    <submittedName>
        <fullName evidence="9">Putative DnaJ family chaperone</fullName>
    </submittedName>
</protein>
<dbReference type="FunFam" id="1.10.287.110:FF:000041">
    <property type="entry name" value="Chaperone protein DNAj, putative"/>
    <property type="match status" value="1"/>
</dbReference>
<feature type="domain" description="CR-type" evidence="8">
    <location>
        <begin position="144"/>
        <end position="227"/>
    </location>
</feature>
<dbReference type="CDD" id="cd10747">
    <property type="entry name" value="DnaJ_C"/>
    <property type="match status" value="1"/>
</dbReference>
<feature type="region of interest" description="Disordered" evidence="6">
    <location>
        <begin position="386"/>
        <end position="427"/>
    </location>
</feature>
<dbReference type="GO" id="GO:0051082">
    <property type="term" value="F:unfolded protein binding"/>
    <property type="evidence" value="ECO:0007669"/>
    <property type="project" value="InterPro"/>
</dbReference>
<evidence type="ECO:0000313" key="9">
    <source>
        <dbReference type="EMBL" id="PFH34118.1"/>
    </source>
</evidence>
<dbReference type="PROSITE" id="PS00636">
    <property type="entry name" value="DNAJ_1"/>
    <property type="match status" value="1"/>
</dbReference>
<dbReference type="GO" id="GO:0008270">
    <property type="term" value="F:zinc ion binding"/>
    <property type="evidence" value="ECO:0007669"/>
    <property type="project" value="UniProtKB-KW"/>
</dbReference>
<evidence type="ECO:0000256" key="3">
    <source>
        <dbReference type="ARBA" id="ARBA00022771"/>
    </source>
</evidence>
<dbReference type="GO" id="GO:0006457">
    <property type="term" value="P:protein folding"/>
    <property type="evidence" value="ECO:0007669"/>
    <property type="project" value="InterPro"/>
</dbReference>
<dbReference type="GO" id="GO:0005524">
    <property type="term" value="F:ATP binding"/>
    <property type="evidence" value="ECO:0007669"/>
    <property type="project" value="InterPro"/>
</dbReference>
<keyword evidence="4 5" id="KW-0862">Zinc</keyword>
<comment type="caution">
    <text evidence="9">The sequence shown here is derived from an EMBL/GenBank/DDBJ whole genome shotgun (WGS) entry which is preliminary data.</text>
</comment>
<reference evidence="9 10" key="1">
    <citation type="submission" date="2017-09" db="EMBL/GenBank/DDBJ databases">
        <title>Genome sequencing of Besnoitia besnoiti strain Bb-Ger1.</title>
        <authorList>
            <person name="Schares G."/>
            <person name="Venepally P."/>
            <person name="Lorenzi H.A."/>
        </authorList>
    </citation>
    <scope>NUCLEOTIDE SEQUENCE [LARGE SCALE GENOMIC DNA]</scope>
    <source>
        <strain evidence="9 10">Bb-Ger1</strain>
    </source>
</reference>
<keyword evidence="3 5" id="KW-0863">Zinc-finger</keyword>
<accession>A0A2A9M6L6</accession>
<dbReference type="Gene3D" id="1.10.287.110">
    <property type="entry name" value="DnaJ domain"/>
    <property type="match status" value="1"/>
</dbReference>
<dbReference type="CDD" id="cd06257">
    <property type="entry name" value="DnaJ"/>
    <property type="match status" value="1"/>
</dbReference>
<organism evidence="9 10">
    <name type="scientific">Besnoitia besnoiti</name>
    <name type="common">Apicomplexan protozoan</name>
    <dbReference type="NCBI Taxonomy" id="94643"/>
    <lineage>
        <taxon>Eukaryota</taxon>
        <taxon>Sar</taxon>
        <taxon>Alveolata</taxon>
        <taxon>Apicomplexa</taxon>
        <taxon>Conoidasida</taxon>
        <taxon>Coccidia</taxon>
        <taxon>Eucoccidiorida</taxon>
        <taxon>Eimeriorina</taxon>
        <taxon>Sarcocystidae</taxon>
        <taxon>Besnoitia</taxon>
    </lineage>
</organism>
<gene>
    <name evidence="9" type="ORF">BESB_072700</name>
</gene>
<dbReference type="SUPFAM" id="SSF57938">
    <property type="entry name" value="DnaJ/Hsp40 cysteine-rich domain"/>
    <property type="match status" value="1"/>
</dbReference>
<dbReference type="OrthoDB" id="550424at2759"/>
<dbReference type="HAMAP" id="MF_01152">
    <property type="entry name" value="DnaJ"/>
    <property type="match status" value="1"/>
</dbReference>
<dbReference type="Gene3D" id="2.60.260.20">
    <property type="entry name" value="Urease metallochaperone UreE, N-terminal domain"/>
    <property type="match status" value="2"/>
</dbReference>
<proteinExistence type="inferred from homology"/>
<dbReference type="PROSITE" id="PS50076">
    <property type="entry name" value="DNAJ_2"/>
    <property type="match status" value="1"/>
</dbReference>
<dbReference type="SUPFAM" id="SSF46565">
    <property type="entry name" value="Chaperone J-domain"/>
    <property type="match status" value="1"/>
</dbReference>
<feature type="domain" description="J" evidence="7">
    <location>
        <begin position="30"/>
        <end position="91"/>
    </location>
</feature>
<dbReference type="InterPro" id="IPR001623">
    <property type="entry name" value="DnaJ_domain"/>
</dbReference>
<feature type="zinc finger region" description="CR-type" evidence="5">
    <location>
        <begin position="144"/>
        <end position="227"/>
    </location>
</feature>
<dbReference type="CDD" id="cd10719">
    <property type="entry name" value="DnaJ_zf"/>
    <property type="match status" value="1"/>
</dbReference>
<dbReference type="FunFam" id="2.60.260.20:FF:000003">
    <property type="entry name" value="DnaJ subfamily A member 2"/>
    <property type="match status" value="1"/>
</dbReference>
<dbReference type="PROSITE" id="PS51188">
    <property type="entry name" value="ZF_CR"/>
    <property type="match status" value="1"/>
</dbReference>
<dbReference type="GO" id="GO:0030544">
    <property type="term" value="F:Hsp70 protein binding"/>
    <property type="evidence" value="ECO:0007669"/>
    <property type="project" value="InterPro"/>
</dbReference>
<dbReference type="InterPro" id="IPR002939">
    <property type="entry name" value="DnaJ_C"/>
</dbReference>
<dbReference type="InterPro" id="IPR012724">
    <property type="entry name" value="DnaJ"/>
</dbReference>
<dbReference type="EMBL" id="NWUJ01000007">
    <property type="protein sequence ID" value="PFH34118.1"/>
    <property type="molecule type" value="Genomic_DNA"/>
</dbReference>
<dbReference type="SUPFAM" id="SSF49493">
    <property type="entry name" value="HSP40/DnaJ peptide-binding domain"/>
    <property type="match status" value="2"/>
</dbReference>
<dbReference type="GeneID" id="40312196"/>
<dbReference type="InterPro" id="IPR018253">
    <property type="entry name" value="DnaJ_domain_CS"/>
</dbReference>
<evidence type="ECO:0000256" key="5">
    <source>
        <dbReference type="PROSITE-ProRule" id="PRU00546"/>
    </source>
</evidence>
<keyword evidence="2" id="KW-0677">Repeat</keyword>
<dbReference type="InterPro" id="IPR036410">
    <property type="entry name" value="HSP_DnaJ_Cys-rich_dom_sf"/>
</dbReference>
<name>A0A2A9M6L6_BESBE</name>
<dbReference type="STRING" id="94643.A0A2A9M6L6"/>
<evidence type="ECO:0000313" key="10">
    <source>
        <dbReference type="Proteomes" id="UP000224006"/>
    </source>
</evidence>
<evidence type="ECO:0000256" key="2">
    <source>
        <dbReference type="ARBA" id="ARBA00022737"/>
    </source>
</evidence>
<dbReference type="AlphaFoldDB" id="A0A2A9M6L6"/>
<keyword evidence="10" id="KW-1185">Reference proteome</keyword>
<dbReference type="RefSeq" id="XP_029218127.1">
    <property type="nucleotide sequence ID" value="XM_029365643.1"/>
</dbReference>
<dbReference type="PANTHER" id="PTHR43888">
    <property type="entry name" value="DNAJ-LIKE-2, ISOFORM A-RELATED"/>
    <property type="match status" value="1"/>
</dbReference>
<dbReference type="GO" id="GO:0009408">
    <property type="term" value="P:response to heat"/>
    <property type="evidence" value="ECO:0007669"/>
    <property type="project" value="InterPro"/>
</dbReference>
<dbReference type="Pfam" id="PF01556">
    <property type="entry name" value="DnaJ_C"/>
    <property type="match status" value="1"/>
</dbReference>